<dbReference type="InterPro" id="IPR001064">
    <property type="entry name" value="Beta/gamma_crystallin"/>
</dbReference>
<evidence type="ECO:0000256" key="1">
    <source>
        <dbReference type="ARBA" id="ARBA00009646"/>
    </source>
</evidence>
<dbReference type="AlphaFoldDB" id="A0AAP2DBM1"/>
<evidence type="ECO:0000313" key="5">
    <source>
        <dbReference type="EMBL" id="MBT1688964.1"/>
    </source>
</evidence>
<dbReference type="Gene3D" id="2.60.20.10">
    <property type="entry name" value="Crystallins"/>
    <property type="match status" value="1"/>
</dbReference>
<comment type="similarity">
    <text evidence="1">Belongs to the beta/gamma-crystallin family.</text>
</comment>
<keyword evidence="2" id="KW-0677">Repeat</keyword>
<organism evidence="5 6">
    <name type="scientific">Dawidia soli</name>
    <dbReference type="NCBI Taxonomy" id="2782352"/>
    <lineage>
        <taxon>Bacteria</taxon>
        <taxon>Pseudomonadati</taxon>
        <taxon>Bacteroidota</taxon>
        <taxon>Cytophagia</taxon>
        <taxon>Cytophagales</taxon>
        <taxon>Chryseotaleaceae</taxon>
        <taxon>Dawidia</taxon>
    </lineage>
</organism>
<dbReference type="PROSITE" id="PS51257">
    <property type="entry name" value="PROKAR_LIPOPROTEIN"/>
    <property type="match status" value="1"/>
</dbReference>
<evidence type="ECO:0000313" key="6">
    <source>
        <dbReference type="Proteomes" id="UP001319180"/>
    </source>
</evidence>
<dbReference type="InterPro" id="IPR011024">
    <property type="entry name" value="G_crystallin-like"/>
</dbReference>
<evidence type="ECO:0000259" key="4">
    <source>
        <dbReference type="PROSITE" id="PS50915"/>
    </source>
</evidence>
<keyword evidence="3" id="KW-0732">Signal</keyword>
<reference evidence="5 6" key="1">
    <citation type="submission" date="2021-05" db="EMBL/GenBank/DDBJ databases">
        <title>A Polyphasic approach of four new species of the genus Ohtaekwangia: Ohtaekwangia histidinii sp. nov., Ohtaekwangia cretensis sp. nov., Ohtaekwangia indiensis sp. nov., Ohtaekwangia reichenbachii sp. nov. from diverse environment.</title>
        <authorList>
            <person name="Octaviana S."/>
        </authorList>
    </citation>
    <scope>NUCLEOTIDE SEQUENCE [LARGE SCALE GENOMIC DNA]</scope>
    <source>
        <strain evidence="5 6">PWU37</strain>
    </source>
</reference>
<dbReference type="CDD" id="cd11576">
    <property type="entry name" value="GH99_GH71_like_2"/>
    <property type="match status" value="1"/>
</dbReference>
<dbReference type="Proteomes" id="UP001319180">
    <property type="component" value="Unassembled WGS sequence"/>
</dbReference>
<feature type="chain" id="PRO_5042907813" description="Beta/gamma crystallin 'Greek key' domain-containing protein" evidence="3">
    <location>
        <begin position="22"/>
        <end position="523"/>
    </location>
</feature>
<dbReference type="Gene3D" id="3.20.20.80">
    <property type="entry name" value="Glycosidases"/>
    <property type="match status" value="1"/>
</dbReference>
<comment type="caution">
    <text evidence="5">The sequence shown here is derived from an EMBL/GenBank/DDBJ whole genome shotgun (WGS) entry which is preliminary data.</text>
</comment>
<name>A0AAP2DBM1_9BACT</name>
<keyword evidence="6" id="KW-1185">Reference proteome</keyword>
<evidence type="ECO:0000256" key="2">
    <source>
        <dbReference type="ARBA" id="ARBA00022737"/>
    </source>
</evidence>
<feature type="domain" description="Beta/gamma crystallin 'Greek key'" evidence="4">
    <location>
        <begin position="482"/>
        <end position="523"/>
    </location>
</feature>
<protein>
    <recommendedName>
        <fullName evidence="4">Beta/gamma crystallin 'Greek key' domain-containing protein</fullName>
    </recommendedName>
</protein>
<sequence length="523" mass="57279">MKKRKYTYAKLSLVLLASIFAACSDHGVLEGDRDKVLDREPKSGEAITPLASPVGDVVGKLVVGYQGWFACAGDGSAYNTWVHWGGGAQGPRPGNQTFDLWPDVREYTTTYQTGYANLGNGQPAKLFSSWDPQVVNKHFEWMQQHGIDCAAMQRFGKSDGQKDGIAVRVRNAAQTYGRKFFVMYDLSGWTNFQSEIKTDWTNVIVGNLNLTGSSAYAIQNGKPVVCIWGMGVSGRPGNVTSYTDVINWFKAQGCFVIIGVPRDWRNQTVNLPAFEAANMITPWAVGTFNSLAGADSYVPVMQADLAYCNARNIDYMPVIWPGFSWANWNGGAQNQIPRLHGDFMWRQFYNVKNAGMTTSYVAMFDEYDEGTAIAKAAENSSMRPTNQWFLSLDADGVAVSSDFYLRLTRDGAQMLKGQIGLTPNHPTPHTTTGGAGVVFYQHIDYGGAASQALPVGNYTLAQLAALGVVNDWASSVRVPAGRTLIMYSDDNFSGTSWTRTADTPNFTTLSPNANDMVSSVRVQ</sequence>
<dbReference type="PROSITE" id="PS50915">
    <property type="entry name" value="CRYSTALLIN_BETA_GAMMA"/>
    <property type="match status" value="1"/>
</dbReference>
<dbReference type="SUPFAM" id="SSF49695">
    <property type="entry name" value="gamma-Crystallin-like"/>
    <property type="match status" value="1"/>
</dbReference>
<gene>
    <name evidence="5" type="ORF">KK078_20535</name>
</gene>
<evidence type="ECO:0000256" key="3">
    <source>
        <dbReference type="SAM" id="SignalP"/>
    </source>
</evidence>
<dbReference type="EMBL" id="JAHESC010000033">
    <property type="protein sequence ID" value="MBT1688964.1"/>
    <property type="molecule type" value="Genomic_DNA"/>
</dbReference>
<feature type="signal peptide" evidence="3">
    <location>
        <begin position="1"/>
        <end position="21"/>
    </location>
</feature>
<dbReference type="RefSeq" id="WP_254092190.1">
    <property type="nucleotide sequence ID" value="NZ_JAHESC010000033.1"/>
</dbReference>
<accession>A0AAP2DBM1</accession>
<proteinExistence type="inferred from homology"/>